<keyword evidence="2" id="KW-1185">Reference proteome</keyword>
<reference evidence="1 2" key="1">
    <citation type="submission" date="2020-02" db="EMBL/GenBank/DDBJ databases">
        <authorList>
            <person name="Criscuolo A."/>
        </authorList>
    </citation>
    <scope>NUCLEOTIDE SEQUENCE [LARGE SCALE GENOMIC DNA]</scope>
    <source>
        <strain evidence="1">CECT7796</strain>
    </source>
</reference>
<accession>A0ABN7ENU0</accession>
<comment type="caution">
    <text evidence="1">The sequence shown here is derived from an EMBL/GenBank/DDBJ whole genome shotgun (WGS) entry which is preliminary data.</text>
</comment>
<name>A0ABN7ENU0_9FLAO</name>
<dbReference type="RefSeq" id="WP_173967653.1">
    <property type="nucleotide sequence ID" value="NZ_CADCST010000117.1"/>
</dbReference>
<protein>
    <submittedName>
        <fullName evidence="1">Uncharacterized protein</fullName>
    </submittedName>
</protein>
<organism evidence="1 2">
    <name type="scientific">Flavobacterium collinsii</name>
    <dbReference type="NCBI Taxonomy" id="1114861"/>
    <lineage>
        <taxon>Bacteria</taxon>
        <taxon>Pseudomonadati</taxon>
        <taxon>Bacteroidota</taxon>
        <taxon>Flavobacteriia</taxon>
        <taxon>Flavobacteriales</taxon>
        <taxon>Flavobacteriaceae</taxon>
        <taxon>Flavobacterium</taxon>
    </lineage>
</organism>
<dbReference type="Proteomes" id="UP000474567">
    <property type="component" value="Unassembled WGS sequence"/>
</dbReference>
<evidence type="ECO:0000313" key="1">
    <source>
        <dbReference type="EMBL" id="CAA9201531.1"/>
    </source>
</evidence>
<dbReference type="EMBL" id="CADCST010000117">
    <property type="protein sequence ID" value="CAA9201531.1"/>
    <property type="molecule type" value="Genomic_DNA"/>
</dbReference>
<sequence length="1099" mass="115311">MSEQNRTILKSYFETNAIPTSTQFANFIDSVINKKEDDIIVSSGNIGFGNQNPLTNVSVQSKIFQLSGTVSAAVGSNSFTGVTTTFTSQLVVGESIQINGQVFTVASIISDISFTTQQNTPTAISNALIQKVYDIFSVLNSSGNSIIYVTKDGKVGFSKNNPSELVDIGGNLKAERFIGNGNGLTDIPANQLIGIVPESSLPAVKVSAIEGLLTITETYDTEITGTLSGTTGTTTLKGTDTKFQTELSVNQKIQIAKTVFEVVAITSDTQLTVKNVLTDTITNATAFAAGNFLKLVDINGATVASIDETGNVTAAGFRGDASGLTDIPANQLIGIVPESSLPAVKVSAIEGLLTITETYDAEITGTLSGTTGTTTLNGTGTKFHTELSVNQKIQIAKTVFEVAAITKDTQLTVKNVLTDTITNATAFAAGNFLKLVDINGATVASVDGTGNVTAAGFRGDASGLTDIPANQLKGIVPESSLPAVKVSAIEGLLTITETYDTEITGTLSGTTGTTTLNGTGTKFQTELSVNQKIQIAKTVFEVVAITSDTQLTVKNVLTDTITNATAFAAGNFLKLVDINGATVASVDGTGNVTAAGFRGDASGLTDIPANQLKGIVPESSLPAAKVSAIEGLLTITETYDAETTGTLSGTTGTTTLSGTGTKFQTELSVNQKIRIAKTVFEVVAITNDTQLTVKNVLSDTIAGATAFAAGNFLKLVDINGATVASVDGTGNVTATRFTGDASGLKNIPADEITGDLDLKGNLTAAEFIGNGSKLKALDAAQITGLLSSAVIPEVDATKIKGVINLALIPDLPGSKISGELGINQIPTLTPNKVEKYISVIANQTILFNETGVSLSWSTKSVANLQVQYLYNGIIVNLSSSNNDINLNQSVYSIKNLYQNTVLTFISTDLMGNILDQHQLYITIIQTVNQYAKQLRWESFGCAYVIEQVANRFNLSELTTTSLTTLATAICRAGYIDSDAFRYIPQYYRNLGEKWDVAIYGGILSRIYLEEGISQGQINVFAKKIVLSGATPLVVITKVVTEFNLQNSSSINVTGVGVAIKFAGISAGDAFRYVASYYRSVNQPWSPEVQGAALTKAYTG</sequence>
<proteinExistence type="predicted"/>
<gene>
    <name evidence="1" type="ORF">FLACOL7796_03809</name>
</gene>
<evidence type="ECO:0000313" key="2">
    <source>
        <dbReference type="Proteomes" id="UP000474567"/>
    </source>
</evidence>